<dbReference type="Proteomes" id="UP000029981">
    <property type="component" value="Chromosome 3"/>
</dbReference>
<proteinExistence type="predicted"/>
<gene>
    <name evidence="2" type="ORF">Csa_3G283000</name>
</gene>
<reference evidence="2 3" key="2">
    <citation type="journal article" date="2009" name="PLoS ONE">
        <title>An integrated genetic and cytogenetic map of the cucumber genome.</title>
        <authorList>
            <person name="Ren Y."/>
            <person name="Zhang Z."/>
            <person name="Liu J."/>
            <person name="Staub J.E."/>
            <person name="Han Y."/>
            <person name="Cheng Z."/>
            <person name="Li X."/>
            <person name="Lu J."/>
            <person name="Miao H."/>
            <person name="Kang H."/>
            <person name="Xie B."/>
            <person name="Gu X."/>
            <person name="Wang X."/>
            <person name="Du Y."/>
            <person name="Jin W."/>
            <person name="Huang S."/>
        </authorList>
    </citation>
    <scope>NUCLEOTIDE SEQUENCE [LARGE SCALE GENOMIC DNA]</scope>
    <source>
        <strain evidence="3">cv. 9930</strain>
    </source>
</reference>
<protein>
    <submittedName>
        <fullName evidence="2">Uncharacterized protein</fullName>
    </submittedName>
</protein>
<name>A0A0A0L7H8_CUCSA</name>
<organism evidence="2 3">
    <name type="scientific">Cucumis sativus</name>
    <name type="common">Cucumber</name>
    <dbReference type="NCBI Taxonomy" id="3659"/>
    <lineage>
        <taxon>Eukaryota</taxon>
        <taxon>Viridiplantae</taxon>
        <taxon>Streptophyta</taxon>
        <taxon>Embryophyta</taxon>
        <taxon>Tracheophyta</taxon>
        <taxon>Spermatophyta</taxon>
        <taxon>Magnoliopsida</taxon>
        <taxon>eudicotyledons</taxon>
        <taxon>Gunneridae</taxon>
        <taxon>Pentapetalae</taxon>
        <taxon>rosids</taxon>
        <taxon>fabids</taxon>
        <taxon>Cucurbitales</taxon>
        <taxon>Cucurbitaceae</taxon>
        <taxon>Benincaseae</taxon>
        <taxon>Cucumis</taxon>
    </lineage>
</organism>
<sequence length="111" mass="11936">MAPPQLTVVDGNGCEITVEEEGCRDTEVPSERNGGVKRANSKFKQSNVMTGRDGPSTILCNDQYESLTGYTFCPGVPQPIIASNFVALIPPINVPNSLPEDAKNYPPQLEA</sequence>
<evidence type="ECO:0000256" key="1">
    <source>
        <dbReference type="SAM" id="MobiDB-lite"/>
    </source>
</evidence>
<evidence type="ECO:0000313" key="2">
    <source>
        <dbReference type="EMBL" id="KGN57763.1"/>
    </source>
</evidence>
<reference evidence="2 3" key="1">
    <citation type="journal article" date="2009" name="Nat. Genet.">
        <title>The genome of the cucumber, Cucumis sativus L.</title>
        <authorList>
            <person name="Huang S."/>
            <person name="Li R."/>
            <person name="Zhang Z."/>
            <person name="Li L."/>
            <person name="Gu X."/>
            <person name="Fan W."/>
            <person name="Lucas W.J."/>
            <person name="Wang X."/>
            <person name="Xie B."/>
            <person name="Ni P."/>
            <person name="Ren Y."/>
            <person name="Zhu H."/>
            <person name="Li J."/>
            <person name="Lin K."/>
            <person name="Jin W."/>
            <person name="Fei Z."/>
            <person name="Li G."/>
            <person name="Staub J."/>
            <person name="Kilian A."/>
            <person name="van der Vossen E.A."/>
            <person name="Wu Y."/>
            <person name="Guo J."/>
            <person name="He J."/>
            <person name="Jia Z."/>
            <person name="Ren Y."/>
            <person name="Tian G."/>
            <person name="Lu Y."/>
            <person name="Ruan J."/>
            <person name="Qian W."/>
            <person name="Wang M."/>
            <person name="Huang Q."/>
            <person name="Li B."/>
            <person name="Xuan Z."/>
            <person name="Cao J."/>
            <person name="Asan"/>
            <person name="Wu Z."/>
            <person name="Zhang J."/>
            <person name="Cai Q."/>
            <person name="Bai Y."/>
            <person name="Zhao B."/>
            <person name="Han Y."/>
            <person name="Li Y."/>
            <person name="Li X."/>
            <person name="Wang S."/>
            <person name="Shi Q."/>
            <person name="Liu S."/>
            <person name="Cho W.K."/>
            <person name="Kim J.Y."/>
            <person name="Xu Y."/>
            <person name="Heller-Uszynska K."/>
            <person name="Miao H."/>
            <person name="Cheng Z."/>
            <person name="Zhang S."/>
            <person name="Wu J."/>
            <person name="Yang Y."/>
            <person name="Kang H."/>
            <person name="Li M."/>
            <person name="Liang H."/>
            <person name="Ren X."/>
            <person name="Shi Z."/>
            <person name="Wen M."/>
            <person name="Jian M."/>
            <person name="Yang H."/>
            <person name="Zhang G."/>
            <person name="Yang Z."/>
            <person name="Chen R."/>
            <person name="Liu S."/>
            <person name="Li J."/>
            <person name="Ma L."/>
            <person name="Liu H."/>
            <person name="Zhou Y."/>
            <person name="Zhao J."/>
            <person name="Fang X."/>
            <person name="Li G."/>
            <person name="Fang L."/>
            <person name="Li Y."/>
            <person name="Liu D."/>
            <person name="Zheng H."/>
            <person name="Zhang Y."/>
            <person name="Qin N."/>
            <person name="Li Z."/>
            <person name="Yang G."/>
            <person name="Yang S."/>
            <person name="Bolund L."/>
            <person name="Kristiansen K."/>
            <person name="Zheng H."/>
            <person name="Li S."/>
            <person name="Zhang X."/>
            <person name="Yang H."/>
            <person name="Wang J."/>
            <person name="Sun R."/>
            <person name="Zhang B."/>
            <person name="Jiang S."/>
            <person name="Wang J."/>
            <person name="Du Y."/>
            <person name="Li S."/>
        </authorList>
    </citation>
    <scope>NUCLEOTIDE SEQUENCE [LARGE SCALE GENOMIC DNA]</scope>
    <source>
        <strain evidence="3">cv. 9930</strain>
    </source>
</reference>
<feature type="compositionally biased region" description="Basic and acidic residues" evidence="1">
    <location>
        <begin position="21"/>
        <end position="30"/>
    </location>
</feature>
<reference evidence="2 3" key="4">
    <citation type="journal article" date="2011" name="BMC Genomics">
        <title>RNA-Seq improves annotation of protein-coding genes in the cucumber genome.</title>
        <authorList>
            <person name="Li Z."/>
            <person name="Zhang Z."/>
            <person name="Yan P."/>
            <person name="Huang S."/>
            <person name="Fei Z."/>
            <person name="Lin K."/>
        </authorList>
    </citation>
    <scope>NUCLEOTIDE SEQUENCE [LARGE SCALE GENOMIC DNA]</scope>
    <source>
        <strain evidence="3">cv. 9930</strain>
    </source>
</reference>
<feature type="region of interest" description="Disordered" evidence="1">
    <location>
        <begin position="20"/>
        <end position="54"/>
    </location>
</feature>
<accession>A0A0A0L7H8</accession>
<evidence type="ECO:0000313" key="3">
    <source>
        <dbReference type="Proteomes" id="UP000029981"/>
    </source>
</evidence>
<keyword evidence="3" id="KW-1185">Reference proteome</keyword>
<dbReference type="EMBL" id="CM002924">
    <property type="protein sequence ID" value="KGN57763.1"/>
    <property type="molecule type" value="Genomic_DNA"/>
</dbReference>
<dbReference type="Gramene" id="KGN57763">
    <property type="protein sequence ID" value="KGN57763"/>
    <property type="gene ID" value="Csa_3G283000"/>
</dbReference>
<reference evidence="2 3" key="3">
    <citation type="journal article" date="2010" name="BMC Genomics">
        <title>Transcriptome sequencing and comparative analysis of cucumber flowers with different sex types.</title>
        <authorList>
            <person name="Guo S."/>
            <person name="Zheng Y."/>
            <person name="Joung J.G."/>
            <person name="Liu S."/>
            <person name="Zhang Z."/>
            <person name="Crasta O.R."/>
            <person name="Sobral B.W."/>
            <person name="Xu Y."/>
            <person name="Huang S."/>
            <person name="Fei Z."/>
        </authorList>
    </citation>
    <scope>NUCLEOTIDE SEQUENCE [LARGE SCALE GENOMIC DNA]</scope>
    <source>
        <strain evidence="3">cv. 9930</strain>
    </source>
</reference>
<dbReference type="AlphaFoldDB" id="A0A0A0L7H8"/>